<dbReference type="PANTHER" id="PTHR43806">
    <property type="entry name" value="PEPTIDASE S8"/>
    <property type="match status" value="1"/>
</dbReference>
<keyword evidence="7" id="KW-0732">Signal</keyword>
<proteinExistence type="inferred from homology"/>
<dbReference type="CDD" id="cd04077">
    <property type="entry name" value="Peptidases_S8_PCSK9_ProteinaseK_like"/>
    <property type="match status" value="1"/>
</dbReference>
<dbReference type="InterPro" id="IPR000209">
    <property type="entry name" value="Peptidase_S8/S53_dom"/>
</dbReference>
<dbReference type="Gene3D" id="3.30.70.80">
    <property type="entry name" value="Peptidase S8 propeptide/proteinase inhibitor I9"/>
    <property type="match status" value="1"/>
</dbReference>
<dbReference type="InterPro" id="IPR050131">
    <property type="entry name" value="Peptidase_S8_subtilisin-like"/>
</dbReference>
<dbReference type="Pfam" id="PF00082">
    <property type="entry name" value="Peptidase_S8"/>
    <property type="match status" value="1"/>
</dbReference>
<comment type="similarity">
    <text evidence="1 5 6">Belongs to the peptidase S8 family.</text>
</comment>
<keyword evidence="11" id="KW-1185">Reference proteome</keyword>
<sequence length="400" mass="39928">MRKNTLAAGVAAVTVGLALTAPPAQAAPTGTVLAEGSALAVPGSYVVQLKDPELSAQDVTASARALAARYGGRADRVYSAAPRGFSAHLTPAAARRLAADPAVALVEQDQRFTAAATTQSPVPSWGLDRIDQRYLPLDNSYTYTSTGLGVDVYVIDSGVRVAHPEFGGRAVDGYDAVENDNTAQDSTGSGTHTAGIIAGTIHGVAKQARIIAVRVLDNAGSGTTAGVIAGINWTVNHYVGNGRARPAAVNLGLGGVASTALDNAVVASTSQGLTVGVPAGDSNANAASHSPARVASAITVGATTSTDARTSFSNYGAVLDLFAPGSAITSTGLGSTPVTRGGTSVATPHVVGCVARHLQANPTATPAQVQAALISHATPGIVAAPGTGSPNRLLHCPPTL</sequence>
<dbReference type="PROSITE" id="PS00136">
    <property type="entry name" value="SUBTILASE_ASP"/>
    <property type="match status" value="1"/>
</dbReference>
<dbReference type="SUPFAM" id="SSF54897">
    <property type="entry name" value="Protease propeptides/inhibitors"/>
    <property type="match status" value="1"/>
</dbReference>
<dbReference type="Gene3D" id="3.40.50.200">
    <property type="entry name" value="Peptidase S8/S53 domain"/>
    <property type="match status" value="1"/>
</dbReference>
<accession>A0A290Z2R2</accession>
<dbReference type="EMBL" id="CP023445">
    <property type="protein sequence ID" value="ATE53331.1"/>
    <property type="molecule type" value="Genomic_DNA"/>
</dbReference>
<dbReference type="PROSITE" id="PS51892">
    <property type="entry name" value="SUBTILASE"/>
    <property type="match status" value="1"/>
</dbReference>
<feature type="chain" id="PRO_5012629211" evidence="7">
    <location>
        <begin position="27"/>
        <end position="400"/>
    </location>
</feature>
<comment type="caution">
    <text evidence="5">Lacks conserved residue(s) required for the propagation of feature annotation.</text>
</comment>
<dbReference type="InterPro" id="IPR023827">
    <property type="entry name" value="Peptidase_S8_Asp-AS"/>
</dbReference>
<evidence type="ECO:0000259" key="9">
    <source>
        <dbReference type="Pfam" id="PF05922"/>
    </source>
</evidence>
<dbReference type="Pfam" id="PF05922">
    <property type="entry name" value="Inhibitor_I9"/>
    <property type="match status" value="1"/>
</dbReference>
<keyword evidence="2 6" id="KW-0645">Protease</keyword>
<feature type="domain" description="Peptidase S8/S53" evidence="8">
    <location>
        <begin position="149"/>
        <end position="380"/>
    </location>
</feature>
<dbReference type="InterPro" id="IPR036852">
    <property type="entry name" value="Peptidase_S8/S53_dom_sf"/>
</dbReference>
<dbReference type="SUPFAM" id="SSF52743">
    <property type="entry name" value="Subtilisin-like"/>
    <property type="match status" value="1"/>
</dbReference>
<dbReference type="InterPro" id="IPR034193">
    <property type="entry name" value="PCSK9_ProteinaseK-like"/>
</dbReference>
<dbReference type="InterPro" id="IPR010259">
    <property type="entry name" value="S8pro/Inhibitor_I9"/>
</dbReference>
<evidence type="ECO:0000256" key="4">
    <source>
        <dbReference type="ARBA" id="ARBA00022825"/>
    </source>
</evidence>
<dbReference type="InterPro" id="IPR023828">
    <property type="entry name" value="Peptidase_S8_Ser-AS"/>
</dbReference>
<evidence type="ECO:0000256" key="7">
    <source>
        <dbReference type="SAM" id="SignalP"/>
    </source>
</evidence>
<dbReference type="PRINTS" id="PR00723">
    <property type="entry name" value="SUBTILISIN"/>
</dbReference>
<evidence type="ECO:0000256" key="1">
    <source>
        <dbReference type="ARBA" id="ARBA00011073"/>
    </source>
</evidence>
<evidence type="ECO:0000256" key="6">
    <source>
        <dbReference type="RuleBase" id="RU003355"/>
    </source>
</evidence>
<gene>
    <name evidence="10" type="ORF">CNX65_08565</name>
</gene>
<evidence type="ECO:0000256" key="3">
    <source>
        <dbReference type="ARBA" id="ARBA00022801"/>
    </source>
</evidence>
<dbReference type="RefSeq" id="WP_096492279.1">
    <property type="nucleotide sequence ID" value="NZ_CP023445.1"/>
</dbReference>
<evidence type="ECO:0000259" key="8">
    <source>
        <dbReference type="Pfam" id="PF00082"/>
    </source>
</evidence>
<keyword evidence="3 6" id="KW-0378">Hydrolase</keyword>
<dbReference type="AlphaFoldDB" id="A0A290Z2R2"/>
<protein>
    <submittedName>
        <fullName evidence="10">Peptidase S8</fullName>
    </submittedName>
</protein>
<feature type="signal peptide" evidence="7">
    <location>
        <begin position="1"/>
        <end position="26"/>
    </location>
</feature>
<dbReference type="InterPro" id="IPR037045">
    <property type="entry name" value="S8pro/Inhibitor_I9_sf"/>
</dbReference>
<reference evidence="10" key="1">
    <citation type="submission" date="2017-09" db="EMBL/GenBank/DDBJ databases">
        <title>Complete Genome Sequence of ansamitocin-producing Bacterium Actinosynnema pretiosum X47.</title>
        <authorList>
            <person name="Cao G."/>
            <person name="Zong G."/>
            <person name="Zhong C."/>
            <person name="Fu J."/>
        </authorList>
    </citation>
    <scope>NUCLEOTIDE SEQUENCE [LARGE SCALE GENOMIC DNA]</scope>
    <source>
        <strain evidence="10">X47</strain>
    </source>
</reference>
<feature type="domain" description="Inhibitor I9" evidence="9">
    <location>
        <begin position="44"/>
        <end position="112"/>
    </location>
</feature>
<evidence type="ECO:0000313" key="10">
    <source>
        <dbReference type="EMBL" id="ATE53331.1"/>
    </source>
</evidence>
<dbReference type="GO" id="GO:0005615">
    <property type="term" value="C:extracellular space"/>
    <property type="evidence" value="ECO:0007669"/>
    <property type="project" value="TreeGrafter"/>
</dbReference>
<dbReference type="InterPro" id="IPR015500">
    <property type="entry name" value="Peptidase_S8_subtilisin-rel"/>
</dbReference>
<organism evidence="10 11">
    <name type="scientific">Actinosynnema pretiosum</name>
    <dbReference type="NCBI Taxonomy" id="42197"/>
    <lineage>
        <taxon>Bacteria</taxon>
        <taxon>Bacillati</taxon>
        <taxon>Actinomycetota</taxon>
        <taxon>Actinomycetes</taxon>
        <taxon>Pseudonocardiales</taxon>
        <taxon>Pseudonocardiaceae</taxon>
        <taxon>Actinosynnema</taxon>
    </lineage>
</organism>
<dbReference type="KEGG" id="apre:CNX65_08565"/>
<dbReference type="PROSITE" id="PS00138">
    <property type="entry name" value="SUBTILASE_SER"/>
    <property type="match status" value="1"/>
</dbReference>
<name>A0A290Z2R2_9PSEU</name>
<dbReference type="PANTHER" id="PTHR43806:SF11">
    <property type="entry name" value="CEREVISIN-RELATED"/>
    <property type="match status" value="1"/>
</dbReference>
<dbReference type="GO" id="GO:0004252">
    <property type="term" value="F:serine-type endopeptidase activity"/>
    <property type="evidence" value="ECO:0007669"/>
    <property type="project" value="InterPro"/>
</dbReference>
<evidence type="ECO:0000256" key="2">
    <source>
        <dbReference type="ARBA" id="ARBA00022670"/>
    </source>
</evidence>
<evidence type="ECO:0000313" key="11">
    <source>
        <dbReference type="Proteomes" id="UP000218505"/>
    </source>
</evidence>
<dbReference type="GO" id="GO:0006508">
    <property type="term" value="P:proteolysis"/>
    <property type="evidence" value="ECO:0007669"/>
    <property type="project" value="UniProtKB-KW"/>
</dbReference>
<dbReference type="Proteomes" id="UP000218505">
    <property type="component" value="Chromosome"/>
</dbReference>
<dbReference type="FunFam" id="3.40.50.200:FF:000014">
    <property type="entry name" value="Proteinase K"/>
    <property type="match status" value="1"/>
</dbReference>
<evidence type="ECO:0000256" key="5">
    <source>
        <dbReference type="PROSITE-ProRule" id="PRU01240"/>
    </source>
</evidence>
<keyword evidence="4 6" id="KW-0720">Serine protease</keyword>